<proteinExistence type="inferred from homology"/>
<dbReference type="GO" id="GO:0016020">
    <property type="term" value="C:membrane"/>
    <property type="evidence" value="ECO:0007669"/>
    <property type="project" value="UniProtKB-SubCell"/>
</dbReference>
<comment type="subcellular location">
    <subcellularLocation>
        <location evidence="1">Membrane</location>
        <topology evidence="1">Multi-pass membrane protein</topology>
    </subcellularLocation>
</comment>
<feature type="transmembrane region" description="Helical" evidence="6">
    <location>
        <begin position="196"/>
        <end position="218"/>
    </location>
</feature>
<evidence type="ECO:0000313" key="8">
    <source>
        <dbReference type="EMBL" id="CAE0409179.1"/>
    </source>
</evidence>
<organism evidence="8">
    <name type="scientific">Amphora coffeiformis</name>
    <dbReference type="NCBI Taxonomy" id="265554"/>
    <lineage>
        <taxon>Eukaryota</taxon>
        <taxon>Sar</taxon>
        <taxon>Stramenopiles</taxon>
        <taxon>Ochrophyta</taxon>
        <taxon>Bacillariophyta</taxon>
        <taxon>Bacillariophyceae</taxon>
        <taxon>Bacillariophycidae</taxon>
        <taxon>Thalassiophysales</taxon>
        <taxon>Catenulaceae</taxon>
        <taxon>Amphora</taxon>
    </lineage>
</organism>
<sequence length="294" mass="31650">MGRFLFASASFAMLSSLGVFAPTTSAFSPAVALVQTPASLYMDVLAAAPLVTKMVTGAALAVAGDALAQKCDTSATAYDKRRAASFAIFDMAYRALQHLVYPTIVAHFQGQYLSKAFLPAHAAAPLERTLCSQLGIVPLFYYPVFFSLTAALQGLGFAAGVNRARSMFGSLMQRNLLFWIPAQFVQFRWIPTPLQIPFVSVCGVFWTFVLSVLAGSAVKASKAKTAAAVGESTTCVLPEDQDYEIVDEREFEVVSKEFDEITHAIIFDENSAETVQGLVDETELPLGTSAKKAL</sequence>
<reference evidence="8" key="1">
    <citation type="submission" date="2021-01" db="EMBL/GenBank/DDBJ databases">
        <authorList>
            <person name="Corre E."/>
            <person name="Pelletier E."/>
            <person name="Niang G."/>
            <person name="Scheremetjew M."/>
            <person name="Finn R."/>
            <person name="Kale V."/>
            <person name="Holt S."/>
            <person name="Cochrane G."/>
            <person name="Meng A."/>
            <person name="Brown T."/>
            <person name="Cohen L."/>
        </authorList>
    </citation>
    <scope>NUCLEOTIDE SEQUENCE</scope>
    <source>
        <strain evidence="8">CCMP127</strain>
    </source>
</reference>
<keyword evidence="4 6" id="KW-1133">Transmembrane helix</keyword>
<dbReference type="AlphaFoldDB" id="A0A7S3L423"/>
<dbReference type="InterPro" id="IPR007248">
    <property type="entry name" value="Mpv17_PMP22"/>
</dbReference>
<evidence type="ECO:0000256" key="5">
    <source>
        <dbReference type="ARBA" id="ARBA00023136"/>
    </source>
</evidence>
<dbReference type="Pfam" id="PF04117">
    <property type="entry name" value="Mpv17_PMP22"/>
    <property type="match status" value="1"/>
</dbReference>
<feature type="signal peptide" evidence="7">
    <location>
        <begin position="1"/>
        <end position="26"/>
    </location>
</feature>
<feature type="transmembrane region" description="Helical" evidence="6">
    <location>
        <begin position="139"/>
        <end position="159"/>
    </location>
</feature>
<comment type="similarity">
    <text evidence="2 6">Belongs to the peroxisomal membrane protein PXMP2/4 family.</text>
</comment>
<feature type="chain" id="PRO_5030605380" description="Peroxisomal membrane protein MPV17" evidence="7">
    <location>
        <begin position="27"/>
        <end position="294"/>
    </location>
</feature>
<dbReference type="EMBL" id="HBIM01008093">
    <property type="protein sequence ID" value="CAE0409179.1"/>
    <property type="molecule type" value="Transcribed_RNA"/>
</dbReference>
<evidence type="ECO:0000256" key="1">
    <source>
        <dbReference type="ARBA" id="ARBA00004141"/>
    </source>
</evidence>
<keyword evidence="5 6" id="KW-0472">Membrane</keyword>
<accession>A0A7S3L423</accession>
<dbReference type="PANTHER" id="PTHR11266:SF17">
    <property type="entry name" value="PROTEIN MPV17"/>
    <property type="match status" value="1"/>
</dbReference>
<protein>
    <recommendedName>
        <fullName evidence="9">Peroxisomal membrane protein MPV17</fullName>
    </recommendedName>
</protein>
<evidence type="ECO:0000256" key="2">
    <source>
        <dbReference type="ARBA" id="ARBA00006824"/>
    </source>
</evidence>
<name>A0A7S3L423_9STRA</name>
<evidence type="ECO:0000256" key="7">
    <source>
        <dbReference type="SAM" id="SignalP"/>
    </source>
</evidence>
<dbReference type="GO" id="GO:0005737">
    <property type="term" value="C:cytoplasm"/>
    <property type="evidence" value="ECO:0007669"/>
    <property type="project" value="TreeGrafter"/>
</dbReference>
<evidence type="ECO:0000256" key="3">
    <source>
        <dbReference type="ARBA" id="ARBA00022692"/>
    </source>
</evidence>
<keyword evidence="3 6" id="KW-0812">Transmembrane</keyword>
<gene>
    <name evidence="8" type="ORF">ACOF00016_LOCUS6865</name>
</gene>
<dbReference type="PANTHER" id="PTHR11266">
    <property type="entry name" value="PEROXISOMAL MEMBRANE PROTEIN 2, PXMP2 MPV17"/>
    <property type="match status" value="1"/>
</dbReference>
<evidence type="ECO:0000256" key="6">
    <source>
        <dbReference type="RuleBase" id="RU363053"/>
    </source>
</evidence>
<evidence type="ECO:0000256" key="4">
    <source>
        <dbReference type="ARBA" id="ARBA00022989"/>
    </source>
</evidence>
<keyword evidence="7" id="KW-0732">Signal</keyword>
<evidence type="ECO:0008006" key="9">
    <source>
        <dbReference type="Google" id="ProtNLM"/>
    </source>
</evidence>